<comment type="pathway">
    <text evidence="1">Pyrimidine metabolism; dTTP biosynthesis.</text>
</comment>
<dbReference type="PROSITE" id="PS01331">
    <property type="entry name" value="THYMIDYLATE_KINASE"/>
    <property type="match status" value="1"/>
</dbReference>
<evidence type="ECO:0000256" key="1">
    <source>
        <dbReference type="ARBA" id="ARBA00004992"/>
    </source>
</evidence>
<dbReference type="GO" id="GO:0006233">
    <property type="term" value="P:dTDP biosynthetic process"/>
    <property type="evidence" value="ECO:0007669"/>
    <property type="project" value="InterPro"/>
</dbReference>
<keyword evidence="8" id="KW-0418">Kinase</keyword>
<dbReference type="AlphaFoldDB" id="A0A9W6T8M5"/>
<sequence length="225" mass="25757">MTRGALIVIEGLDRTGKTTQTNQLIAKLNSIGQRIELVKFPQRETIIGKLINSYLTSKPSDDDKDAEIAKLNDYSIHLLFSANRWELIDKIKNLLEQGVTVLLDRYVYSGVAYSSAKGLDFDWCLSSDIGLVKPDKTIFLKFEELNDLQDREGFGDEKYEVKEFQEKVRVQFAKIETLEIAKDSGKWDSIYVDNKSIKQVSDEIWGKIEKICVNGVEDELNYFTK</sequence>
<dbReference type="GO" id="GO:0005829">
    <property type="term" value="C:cytosol"/>
    <property type="evidence" value="ECO:0007669"/>
    <property type="project" value="TreeGrafter"/>
</dbReference>
<dbReference type="GO" id="GO:0005634">
    <property type="term" value="C:nucleus"/>
    <property type="evidence" value="ECO:0007669"/>
    <property type="project" value="TreeGrafter"/>
</dbReference>
<comment type="caution">
    <text evidence="11">The sequence shown here is derived from an EMBL/GenBank/DDBJ whole genome shotgun (WGS) entry which is preliminary data.</text>
</comment>
<keyword evidence="7" id="KW-0547">Nucleotide-binding</keyword>
<proteinExistence type="inferred from homology"/>
<dbReference type="GO" id="GO:0004798">
    <property type="term" value="F:dTMP kinase activity"/>
    <property type="evidence" value="ECO:0007669"/>
    <property type="project" value="UniProtKB-EC"/>
</dbReference>
<dbReference type="EMBL" id="BSXN01003680">
    <property type="protein sequence ID" value="GME79756.1"/>
    <property type="molecule type" value="Genomic_DNA"/>
</dbReference>
<dbReference type="PANTHER" id="PTHR10344">
    <property type="entry name" value="THYMIDYLATE KINASE"/>
    <property type="match status" value="1"/>
</dbReference>
<evidence type="ECO:0000313" key="12">
    <source>
        <dbReference type="Proteomes" id="UP001165120"/>
    </source>
</evidence>
<evidence type="ECO:0000256" key="9">
    <source>
        <dbReference type="ARBA" id="ARBA00022840"/>
    </source>
</evidence>
<dbReference type="SUPFAM" id="SSF52540">
    <property type="entry name" value="P-loop containing nucleoside triphosphate hydrolases"/>
    <property type="match status" value="1"/>
</dbReference>
<dbReference type="HAMAP" id="MF_00165">
    <property type="entry name" value="Thymidylate_kinase"/>
    <property type="match status" value="1"/>
</dbReference>
<comment type="similarity">
    <text evidence="2">Belongs to the thymidylate kinase family.</text>
</comment>
<gene>
    <name evidence="11" type="ORF">Cboi02_000621100</name>
</gene>
<dbReference type="EC" id="2.7.4.9" evidence="3"/>
<keyword evidence="6" id="KW-0545">Nucleotide biosynthesis</keyword>
<dbReference type="GO" id="GO:0006227">
    <property type="term" value="P:dUDP biosynthetic process"/>
    <property type="evidence" value="ECO:0007669"/>
    <property type="project" value="TreeGrafter"/>
</dbReference>
<dbReference type="InterPro" id="IPR027417">
    <property type="entry name" value="P-loop_NTPase"/>
</dbReference>
<dbReference type="GO" id="GO:0005524">
    <property type="term" value="F:ATP binding"/>
    <property type="evidence" value="ECO:0007669"/>
    <property type="project" value="UniProtKB-KW"/>
</dbReference>
<dbReference type="GO" id="GO:0006235">
    <property type="term" value="P:dTTP biosynthetic process"/>
    <property type="evidence" value="ECO:0007669"/>
    <property type="project" value="TreeGrafter"/>
</dbReference>
<dbReference type="FunFam" id="3.40.50.300:FF:000679">
    <property type="entry name" value="Thymidylate kinase"/>
    <property type="match status" value="1"/>
</dbReference>
<dbReference type="CDD" id="cd01672">
    <property type="entry name" value="TMPK"/>
    <property type="match status" value="1"/>
</dbReference>
<dbReference type="Proteomes" id="UP001165120">
    <property type="component" value="Unassembled WGS sequence"/>
</dbReference>
<evidence type="ECO:0000256" key="4">
    <source>
        <dbReference type="ARBA" id="ARBA00017144"/>
    </source>
</evidence>
<accession>A0A9W6T8M5</accession>
<evidence type="ECO:0000256" key="6">
    <source>
        <dbReference type="ARBA" id="ARBA00022727"/>
    </source>
</evidence>
<dbReference type="InterPro" id="IPR018095">
    <property type="entry name" value="Thymidylate_kin_CS"/>
</dbReference>
<evidence type="ECO:0000313" key="11">
    <source>
        <dbReference type="EMBL" id="GME79756.1"/>
    </source>
</evidence>
<keyword evidence="5" id="KW-0808">Transferase</keyword>
<evidence type="ECO:0000256" key="2">
    <source>
        <dbReference type="ARBA" id="ARBA00009776"/>
    </source>
</evidence>
<evidence type="ECO:0000256" key="3">
    <source>
        <dbReference type="ARBA" id="ARBA00012980"/>
    </source>
</evidence>
<dbReference type="InterPro" id="IPR018094">
    <property type="entry name" value="Thymidylate_kinase"/>
</dbReference>
<name>A0A9W6T8M5_CANBO</name>
<reference evidence="11" key="1">
    <citation type="submission" date="2023-04" db="EMBL/GenBank/DDBJ databases">
        <title>Candida boidinii NBRC 10035.</title>
        <authorList>
            <person name="Ichikawa N."/>
            <person name="Sato H."/>
            <person name="Tonouchi N."/>
        </authorList>
    </citation>
    <scope>NUCLEOTIDE SEQUENCE</scope>
    <source>
        <strain evidence="11">NBRC 10035</strain>
    </source>
</reference>
<evidence type="ECO:0000259" key="10">
    <source>
        <dbReference type="Pfam" id="PF02223"/>
    </source>
</evidence>
<dbReference type="NCBIfam" id="TIGR00041">
    <property type="entry name" value="DTMP_kinase"/>
    <property type="match status" value="1"/>
</dbReference>
<organism evidence="11 12">
    <name type="scientific">Candida boidinii</name>
    <name type="common">Yeast</name>
    <dbReference type="NCBI Taxonomy" id="5477"/>
    <lineage>
        <taxon>Eukaryota</taxon>
        <taxon>Fungi</taxon>
        <taxon>Dikarya</taxon>
        <taxon>Ascomycota</taxon>
        <taxon>Saccharomycotina</taxon>
        <taxon>Pichiomycetes</taxon>
        <taxon>Pichiales</taxon>
        <taxon>Pichiaceae</taxon>
        <taxon>Ogataea</taxon>
        <taxon>Ogataea/Candida clade</taxon>
    </lineage>
</organism>
<keyword evidence="9" id="KW-0067">ATP-binding</keyword>
<evidence type="ECO:0000256" key="8">
    <source>
        <dbReference type="ARBA" id="ARBA00022777"/>
    </source>
</evidence>
<dbReference type="Gene3D" id="3.40.50.300">
    <property type="entry name" value="P-loop containing nucleotide triphosphate hydrolases"/>
    <property type="match status" value="1"/>
</dbReference>
<evidence type="ECO:0000256" key="5">
    <source>
        <dbReference type="ARBA" id="ARBA00022679"/>
    </source>
</evidence>
<dbReference type="Pfam" id="PF02223">
    <property type="entry name" value="Thymidylate_kin"/>
    <property type="match status" value="1"/>
</dbReference>
<dbReference type="GO" id="GO:0004550">
    <property type="term" value="F:nucleoside diphosphate kinase activity"/>
    <property type="evidence" value="ECO:0007669"/>
    <property type="project" value="TreeGrafter"/>
</dbReference>
<evidence type="ECO:0000256" key="7">
    <source>
        <dbReference type="ARBA" id="ARBA00022741"/>
    </source>
</evidence>
<keyword evidence="12" id="KW-1185">Reference proteome</keyword>
<feature type="domain" description="Thymidylate kinase-like" evidence="10">
    <location>
        <begin position="9"/>
        <end position="204"/>
    </location>
</feature>
<dbReference type="PANTHER" id="PTHR10344:SF1">
    <property type="entry name" value="THYMIDYLATE KINASE"/>
    <property type="match status" value="1"/>
</dbReference>
<protein>
    <recommendedName>
        <fullName evidence="4">Thymidylate kinase</fullName>
        <ecNumber evidence="3">2.7.4.9</ecNumber>
    </recommendedName>
</protein>
<dbReference type="InterPro" id="IPR039430">
    <property type="entry name" value="Thymidylate_kin-like_dom"/>
</dbReference>